<proteinExistence type="predicted"/>
<accession>A0AAV8U0Q2</accession>
<gene>
    <name evidence="2" type="ORF">K2173_027100</name>
</gene>
<comment type="caution">
    <text evidence="2">The sequence shown here is derived from an EMBL/GenBank/DDBJ whole genome shotgun (WGS) entry which is preliminary data.</text>
</comment>
<feature type="region of interest" description="Disordered" evidence="1">
    <location>
        <begin position="1"/>
        <end position="137"/>
    </location>
</feature>
<feature type="region of interest" description="Disordered" evidence="1">
    <location>
        <begin position="220"/>
        <end position="249"/>
    </location>
</feature>
<feature type="compositionally biased region" description="Polar residues" evidence="1">
    <location>
        <begin position="231"/>
        <end position="249"/>
    </location>
</feature>
<feature type="compositionally biased region" description="Polar residues" evidence="1">
    <location>
        <begin position="127"/>
        <end position="137"/>
    </location>
</feature>
<dbReference type="Proteomes" id="UP001159364">
    <property type="component" value="Linkage Group LG02"/>
</dbReference>
<evidence type="ECO:0000313" key="3">
    <source>
        <dbReference type="Proteomes" id="UP001159364"/>
    </source>
</evidence>
<feature type="region of interest" description="Disordered" evidence="1">
    <location>
        <begin position="170"/>
        <end position="203"/>
    </location>
</feature>
<protein>
    <submittedName>
        <fullName evidence="2">Uncharacterized protein</fullName>
    </submittedName>
</protein>
<reference evidence="2 3" key="1">
    <citation type="submission" date="2021-09" db="EMBL/GenBank/DDBJ databases">
        <title>Genomic insights and catalytic innovation underlie evolution of tropane alkaloids biosynthesis.</title>
        <authorList>
            <person name="Wang Y.-J."/>
            <person name="Tian T."/>
            <person name="Huang J.-P."/>
            <person name="Huang S.-X."/>
        </authorList>
    </citation>
    <scope>NUCLEOTIDE SEQUENCE [LARGE SCALE GENOMIC DNA]</scope>
    <source>
        <strain evidence="2">KIB-2018</strain>
        <tissue evidence="2">Leaf</tissue>
    </source>
</reference>
<name>A0AAV8U0Q2_9ROSI</name>
<dbReference type="EMBL" id="JAIWQS010000002">
    <property type="protein sequence ID" value="KAJ8771923.1"/>
    <property type="molecule type" value="Genomic_DNA"/>
</dbReference>
<keyword evidence="3" id="KW-1185">Reference proteome</keyword>
<organism evidence="2 3">
    <name type="scientific">Erythroxylum novogranatense</name>
    <dbReference type="NCBI Taxonomy" id="1862640"/>
    <lineage>
        <taxon>Eukaryota</taxon>
        <taxon>Viridiplantae</taxon>
        <taxon>Streptophyta</taxon>
        <taxon>Embryophyta</taxon>
        <taxon>Tracheophyta</taxon>
        <taxon>Spermatophyta</taxon>
        <taxon>Magnoliopsida</taxon>
        <taxon>eudicotyledons</taxon>
        <taxon>Gunneridae</taxon>
        <taxon>Pentapetalae</taxon>
        <taxon>rosids</taxon>
        <taxon>fabids</taxon>
        <taxon>Malpighiales</taxon>
        <taxon>Erythroxylaceae</taxon>
        <taxon>Erythroxylum</taxon>
    </lineage>
</organism>
<dbReference type="AlphaFoldDB" id="A0AAV8U0Q2"/>
<feature type="compositionally biased region" description="Polar residues" evidence="1">
    <location>
        <begin position="15"/>
        <end position="34"/>
    </location>
</feature>
<evidence type="ECO:0000256" key="1">
    <source>
        <dbReference type="SAM" id="MobiDB-lite"/>
    </source>
</evidence>
<evidence type="ECO:0000313" key="2">
    <source>
        <dbReference type="EMBL" id="KAJ8771923.1"/>
    </source>
</evidence>
<sequence>MASLPTVADAPRLFSQGQSDLNQTTGKAPLLSSSREQRKTRGSCLQQKRHQATSPITTPFQPQQAQTVGQAQASVPSLPPCPSPVSHQNLQQAPTCPPTSPDHAPIQPQPPSLGHVEPQASPAQILPQPSSMVNDSLTPRPAHVALAILSHEDIVLPDPSFSLTLPIDLGGDAMDEDPTALGEPSAPPLSRPTNDSLGPPILEANVAPVLPGSQAFAYDTSMDDISAPQAPFSSSELTEPTVDSSALQL</sequence>
<feature type="compositionally biased region" description="Low complexity" evidence="1">
    <location>
        <begin position="61"/>
        <end position="76"/>
    </location>
</feature>